<dbReference type="GeneID" id="90607849"/>
<dbReference type="Proteomes" id="UP000225740">
    <property type="component" value="Unassembled WGS sequence"/>
</dbReference>
<gene>
    <name evidence="1" type="ORF">CEE69_06410</name>
</gene>
<reference evidence="1 2" key="1">
    <citation type="submission" date="2017-06" db="EMBL/GenBank/DDBJ databases">
        <title>Description of Rhodopirellula bahusiensis sp. nov.</title>
        <authorList>
            <person name="Kizina J."/>
            <person name="Harder J."/>
        </authorList>
    </citation>
    <scope>NUCLEOTIDE SEQUENCE [LARGE SCALE GENOMIC DNA]</scope>
    <source>
        <strain evidence="1 2">SWK21</strain>
    </source>
</reference>
<dbReference type="RefSeq" id="WP_099259904.1">
    <property type="nucleotide sequence ID" value="NZ_NIZW01000003.1"/>
</dbReference>
<dbReference type="OrthoDB" id="269716at2"/>
<dbReference type="EMBL" id="NIZW01000003">
    <property type="protein sequence ID" value="PHQ36275.1"/>
    <property type="molecule type" value="Genomic_DNA"/>
</dbReference>
<keyword evidence="2" id="KW-1185">Reference proteome</keyword>
<dbReference type="AlphaFoldDB" id="A0A2G1WB61"/>
<name>A0A2G1WB61_9BACT</name>
<proteinExistence type="predicted"/>
<evidence type="ECO:0000313" key="1">
    <source>
        <dbReference type="EMBL" id="PHQ36275.1"/>
    </source>
</evidence>
<comment type="caution">
    <text evidence="1">The sequence shown here is derived from an EMBL/GenBank/DDBJ whole genome shotgun (WGS) entry which is preliminary data.</text>
</comment>
<protein>
    <submittedName>
        <fullName evidence="1">Uncharacterized protein</fullName>
    </submittedName>
</protein>
<sequence>MLETAGVDEYLVFETLEGRIEWWHHDGNQFLEGPRDATVFNSATFPGLWLDRDALRAGDRFRLIETLQHGIQSI</sequence>
<evidence type="ECO:0000313" key="2">
    <source>
        <dbReference type="Proteomes" id="UP000225740"/>
    </source>
</evidence>
<accession>A0A2G1WB61</accession>
<organism evidence="1 2">
    <name type="scientific">Rhodopirellula bahusiensis</name>
    <dbReference type="NCBI Taxonomy" id="2014065"/>
    <lineage>
        <taxon>Bacteria</taxon>
        <taxon>Pseudomonadati</taxon>
        <taxon>Planctomycetota</taxon>
        <taxon>Planctomycetia</taxon>
        <taxon>Pirellulales</taxon>
        <taxon>Pirellulaceae</taxon>
        <taxon>Rhodopirellula</taxon>
    </lineage>
</organism>